<keyword evidence="2" id="KW-1185">Reference proteome</keyword>
<evidence type="ECO:0000313" key="1">
    <source>
        <dbReference type="EMBL" id="MBV4516634.1"/>
    </source>
</evidence>
<organism evidence="1 2">
    <name type="scientific">Pseudomonas kurunegalensis</name>
    <dbReference type="NCBI Taxonomy" id="485880"/>
    <lineage>
        <taxon>Bacteria</taxon>
        <taxon>Pseudomonadati</taxon>
        <taxon>Pseudomonadota</taxon>
        <taxon>Gammaproteobacteria</taxon>
        <taxon>Pseudomonadales</taxon>
        <taxon>Pseudomonadaceae</taxon>
        <taxon>Pseudomonas</taxon>
    </lineage>
</organism>
<name>A0ACC5UQW6_9PSED</name>
<sequence length="359" mass="40563">MTKNLTIYGSCVSRDIFNLENSRSFKLTDYFARSSMASLSSAPYENEDALNRIPSAFRRRMVACDFSKQILTQPDAFQNADIILIDLIDERFDLVALPSGQIITNSSELAESGLLTDSSVHGFKLIKPGSSERRALWIEGMHKFLSVLELHNKLDRLIVNKVYWASRFENASDTIFPVSLATIEKANQELDWMYKELEKKLSKDQFLHFPVQLLTSDEHHRWGASPFHYSEQYYKSALAQLESIEPGHSTKGLLREESTPKKSLLISEGATITVAACKSESGIFAHCSLVVDGRIHESGEFAFYLLVNGERHDVRWYEGLPDARFPIPETPGELTVMAFYQDALGEKASCKCTVRPLSF</sequence>
<accession>A0ACC5UQW6</accession>
<dbReference type="Proteomes" id="UP000624243">
    <property type="component" value="Unassembled WGS sequence"/>
</dbReference>
<dbReference type="EMBL" id="JABWSB020000010">
    <property type="protein sequence ID" value="MBV4516634.1"/>
    <property type="molecule type" value="Genomic_DNA"/>
</dbReference>
<gene>
    <name evidence="1" type="ORF">HU758_015745</name>
</gene>
<evidence type="ECO:0000313" key="2">
    <source>
        <dbReference type="Proteomes" id="UP000624243"/>
    </source>
</evidence>
<reference evidence="1 2" key="1">
    <citation type="journal article" date="2020" name="Microorganisms">
        <title>Reliable Identification of Environmental Pseudomonas Isolates Using the rpoD Gene.</title>
        <authorList>
            <consortium name="The Broad Institute Genome Sequencing Platform"/>
            <person name="Girard L."/>
            <person name="Lood C."/>
            <person name="Rokni-Zadeh H."/>
            <person name="van Noort V."/>
            <person name="Lavigne R."/>
            <person name="De Mot R."/>
        </authorList>
    </citation>
    <scope>NUCLEOTIDE SEQUENCE [LARGE SCALE GENOMIC DNA]</scope>
    <source>
        <strain evidence="1 2">RW1P2</strain>
    </source>
</reference>
<comment type="caution">
    <text evidence="1">The sequence shown here is derived from an EMBL/GenBank/DDBJ whole genome shotgun (WGS) entry which is preliminary data.</text>
</comment>
<proteinExistence type="predicted"/>
<protein>
    <submittedName>
        <fullName evidence="1">Uncharacterized protein</fullName>
    </submittedName>
</protein>